<dbReference type="Proteomes" id="UP000433876">
    <property type="component" value="Unassembled WGS sequence"/>
</dbReference>
<protein>
    <submittedName>
        <fullName evidence="2">Uncharacterized protein</fullName>
    </submittedName>
</protein>
<feature type="compositionally biased region" description="Basic residues" evidence="1">
    <location>
        <begin position="342"/>
        <end position="351"/>
    </location>
</feature>
<name>A0A8S8ZZH0_SORMA</name>
<feature type="region of interest" description="Disordered" evidence="1">
    <location>
        <begin position="63"/>
        <end position="84"/>
    </location>
</feature>
<feature type="region of interest" description="Disordered" evidence="1">
    <location>
        <begin position="210"/>
        <end position="399"/>
    </location>
</feature>
<evidence type="ECO:0000256" key="1">
    <source>
        <dbReference type="SAM" id="MobiDB-lite"/>
    </source>
</evidence>
<feature type="compositionally biased region" description="Polar residues" evidence="1">
    <location>
        <begin position="358"/>
        <end position="373"/>
    </location>
</feature>
<evidence type="ECO:0000313" key="3">
    <source>
        <dbReference type="Proteomes" id="UP000433876"/>
    </source>
</evidence>
<proteinExistence type="predicted"/>
<feature type="compositionally biased region" description="Low complexity" evidence="1">
    <location>
        <begin position="228"/>
        <end position="249"/>
    </location>
</feature>
<feature type="compositionally biased region" description="Basic and acidic residues" evidence="1">
    <location>
        <begin position="65"/>
        <end position="84"/>
    </location>
</feature>
<dbReference type="VEuPathDB" id="FungiDB:SMAC_05893"/>
<comment type="caution">
    <text evidence="2">The sequence shown here is derived from an EMBL/GenBank/DDBJ whole genome shotgun (WGS) entry which is preliminary data.</text>
</comment>
<organism evidence="2 3">
    <name type="scientific">Sordaria macrospora</name>
    <dbReference type="NCBI Taxonomy" id="5147"/>
    <lineage>
        <taxon>Eukaryota</taxon>
        <taxon>Fungi</taxon>
        <taxon>Dikarya</taxon>
        <taxon>Ascomycota</taxon>
        <taxon>Pezizomycotina</taxon>
        <taxon>Sordariomycetes</taxon>
        <taxon>Sordariomycetidae</taxon>
        <taxon>Sordariales</taxon>
        <taxon>Sordariaceae</taxon>
        <taxon>Sordaria</taxon>
    </lineage>
</organism>
<evidence type="ECO:0000313" key="2">
    <source>
        <dbReference type="EMBL" id="KAA8634320.1"/>
    </source>
</evidence>
<sequence>MGYAELARQRQRLDALWVTRFHHLRNHLGDEKFNHLTDAEKTSKWHDLDAFNRAKKKRRRNLARLAEEKRRPRKKAQDPGSEWRQRFQADLGSRYPMVWLQSDSSESEWSPEDDDQVDTQVVATVGGKLADKEGRNEKVDLKGIGAAKKTGKGSKKRKAQVTFLCEVLKDYYKLCKQPRSEEGAAEIKLMLPEVNQLMSAEVEGLEALKPAAKKPRCGPGPPKKEAAAPEPASSLSPPPTSGSDPLGPSEQPVASAADSGELPPTDAAAVVVPTITIEPPTPDSETNKGPFESPRAIKAATGARKPVRSRKTVTVTPEQDPAAPASGEATPAAAPTATTKAAPKRRGRPPKNKAVTVTPEQQCAVSAATTTQELKPDSQPAKDTPKPAKRRGRPPKNKK</sequence>
<feature type="compositionally biased region" description="Basic residues" evidence="1">
    <location>
        <begin position="387"/>
        <end position="399"/>
    </location>
</feature>
<reference evidence="2 3" key="1">
    <citation type="submission" date="2017-07" db="EMBL/GenBank/DDBJ databases">
        <title>Genome sequence of the Sordaria macrospora wild type strain R19027.</title>
        <authorList>
            <person name="Nowrousian M."/>
            <person name="Teichert I."/>
            <person name="Kueck U."/>
        </authorList>
    </citation>
    <scope>NUCLEOTIDE SEQUENCE [LARGE SCALE GENOMIC DNA]</scope>
    <source>
        <strain evidence="2 3">R19027</strain>
        <tissue evidence="2">Mycelium</tissue>
    </source>
</reference>
<dbReference type="AlphaFoldDB" id="A0A8S8ZZH0"/>
<gene>
    <name evidence="2" type="ORF">SMACR_05893</name>
</gene>
<accession>A0A8S8ZZH0</accession>
<feature type="compositionally biased region" description="Low complexity" evidence="1">
    <location>
        <begin position="321"/>
        <end position="341"/>
    </location>
</feature>
<dbReference type="EMBL" id="NMPR01000024">
    <property type="protein sequence ID" value="KAA8634320.1"/>
    <property type="molecule type" value="Genomic_DNA"/>
</dbReference>